<accession>A0A8S3ACX3</accession>
<feature type="non-terminal residue" evidence="1">
    <location>
        <position position="49"/>
    </location>
</feature>
<evidence type="ECO:0000313" key="1">
    <source>
        <dbReference type="EMBL" id="CAF4672503.1"/>
    </source>
</evidence>
<name>A0A8S3ACX3_9BILA</name>
<dbReference type="EMBL" id="CAJOBI010121190">
    <property type="protein sequence ID" value="CAF4679063.1"/>
    <property type="molecule type" value="Genomic_DNA"/>
</dbReference>
<sequence length="49" mass="5499">MTTNVELADIEIRCMPDNPHAISGVLNTKKVRFDIETKSKGQTTKRTPL</sequence>
<proteinExistence type="predicted"/>
<reference evidence="1" key="1">
    <citation type="submission" date="2021-02" db="EMBL/GenBank/DDBJ databases">
        <authorList>
            <person name="Nowell W R."/>
        </authorList>
    </citation>
    <scope>NUCLEOTIDE SEQUENCE</scope>
</reference>
<dbReference type="Proteomes" id="UP000676336">
    <property type="component" value="Unassembled WGS sequence"/>
</dbReference>
<dbReference type="AlphaFoldDB" id="A0A8S3ACX3"/>
<feature type="non-terminal residue" evidence="1">
    <location>
        <position position="1"/>
    </location>
</feature>
<evidence type="ECO:0000313" key="3">
    <source>
        <dbReference type="Proteomes" id="UP000676336"/>
    </source>
</evidence>
<dbReference type="EMBL" id="CAJOBI010119786">
    <property type="protein sequence ID" value="CAF4672503.1"/>
    <property type="molecule type" value="Genomic_DNA"/>
</dbReference>
<evidence type="ECO:0000313" key="2">
    <source>
        <dbReference type="EMBL" id="CAF4679063.1"/>
    </source>
</evidence>
<gene>
    <name evidence="1" type="ORF">SMN809_LOCUS41951</name>
    <name evidence="2" type="ORF">SMN809_LOCUS42203</name>
</gene>
<protein>
    <submittedName>
        <fullName evidence="1">Uncharacterized protein</fullName>
    </submittedName>
</protein>
<comment type="caution">
    <text evidence="1">The sequence shown here is derived from an EMBL/GenBank/DDBJ whole genome shotgun (WGS) entry which is preliminary data.</text>
</comment>
<organism evidence="1 3">
    <name type="scientific">Rotaria magnacalcarata</name>
    <dbReference type="NCBI Taxonomy" id="392030"/>
    <lineage>
        <taxon>Eukaryota</taxon>
        <taxon>Metazoa</taxon>
        <taxon>Spiralia</taxon>
        <taxon>Gnathifera</taxon>
        <taxon>Rotifera</taxon>
        <taxon>Eurotatoria</taxon>
        <taxon>Bdelloidea</taxon>
        <taxon>Philodinida</taxon>
        <taxon>Philodinidae</taxon>
        <taxon>Rotaria</taxon>
    </lineage>
</organism>